<evidence type="ECO:0000313" key="3">
    <source>
        <dbReference type="Proteomes" id="UP000054783"/>
    </source>
</evidence>
<dbReference type="Proteomes" id="UP000054783">
    <property type="component" value="Unassembled WGS sequence"/>
</dbReference>
<gene>
    <name evidence="2" type="ORF">T12_7899</name>
</gene>
<evidence type="ECO:0000313" key="2">
    <source>
        <dbReference type="EMBL" id="KRY15247.1"/>
    </source>
</evidence>
<keyword evidence="3" id="KW-1185">Reference proteome</keyword>
<feature type="domain" description="DUF5641" evidence="1">
    <location>
        <begin position="76"/>
        <end position="150"/>
    </location>
</feature>
<sequence>MCSDFSEKRQVLKVMQRFIDSRELVSVSPVLYTWQARSKGLHSAHPGALPFGRELAALPTSTQEKSSLAGAKQLRRRWQYQQMLMRQLWKRWTEEYLVSLTVSGKSKKINRQPEIDDLVLVTEDTVPRNRWKTGVITELQPRSEGIVRSV</sequence>
<proteinExistence type="predicted"/>
<comment type="caution">
    <text evidence="2">The sequence shown here is derived from an EMBL/GenBank/DDBJ whole genome shotgun (WGS) entry which is preliminary data.</text>
</comment>
<dbReference type="OrthoDB" id="5868911at2759"/>
<dbReference type="Pfam" id="PF18701">
    <property type="entry name" value="DUF5641"/>
    <property type="match status" value="1"/>
</dbReference>
<dbReference type="PANTHER" id="PTHR47331">
    <property type="entry name" value="PHD-TYPE DOMAIN-CONTAINING PROTEIN"/>
    <property type="match status" value="1"/>
</dbReference>
<organism evidence="2 3">
    <name type="scientific">Trichinella patagoniensis</name>
    <dbReference type="NCBI Taxonomy" id="990121"/>
    <lineage>
        <taxon>Eukaryota</taxon>
        <taxon>Metazoa</taxon>
        <taxon>Ecdysozoa</taxon>
        <taxon>Nematoda</taxon>
        <taxon>Enoplea</taxon>
        <taxon>Dorylaimia</taxon>
        <taxon>Trichinellida</taxon>
        <taxon>Trichinellidae</taxon>
        <taxon>Trichinella</taxon>
    </lineage>
</organism>
<protein>
    <recommendedName>
        <fullName evidence="1">DUF5641 domain-containing protein</fullName>
    </recommendedName>
</protein>
<accession>A0A0V0ZS18</accession>
<dbReference type="InterPro" id="IPR040676">
    <property type="entry name" value="DUF5641"/>
</dbReference>
<reference evidence="2 3" key="1">
    <citation type="submission" date="2015-01" db="EMBL/GenBank/DDBJ databases">
        <title>Evolution of Trichinella species and genotypes.</title>
        <authorList>
            <person name="Korhonen P.K."/>
            <person name="Edoardo P."/>
            <person name="Giuseppe L.R."/>
            <person name="Gasser R.B."/>
        </authorList>
    </citation>
    <scope>NUCLEOTIDE SEQUENCE [LARGE SCALE GENOMIC DNA]</scope>
    <source>
        <strain evidence="2">ISS2496</strain>
    </source>
</reference>
<evidence type="ECO:0000259" key="1">
    <source>
        <dbReference type="Pfam" id="PF18701"/>
    </source>
</evidence>
<name>A0A0V0ZS18_9BILA</name>
<dbReference type="EMBL" id="JYDQ01000099">
    <property type="protein sequence ID" value="KRY15247.1"/>
    <property type="molecule type" value="Genomic_DNA"/>
</dbReference>
<dbReference type="AlphaFoldDB" id="A0A0V0ZS18"/>